<evidence type="ECO:0000313" key="3">
    <source>
        <dbReference type="EMBL" id="EME68133.1"/>
    </source>
</evidence>
<dbReference type="PATRIC" id="fig|1244869.3.peg.3992"/>
<comment type="caution">
    <text evidence="3">The sequence shown here is derived from an EMBL/GenBank/DDBJ whole genome shotgun (WGS) entry which is preliminary data.</text>
</comment>
<proteinExistence type="predicted"/>
<protein>
    <submittedName>
        <fullName evidence="3">VBCS repeat-containing protein</fullName>
    </submittedName>
</protein>
<dbReference type="eggNOG" id="COG2931">
    <property type="taxonomic scope" value="Bacteria"/>
</dbReference>
<dbReference type="Gene3D" id="2.60.40.3440">
    <property type="match status" value="4"/>
</dbReference>
<evidence type="ECO:0000259" key="1">
    <source>
        <dbReference type="Pfam" id="PF06594"/>
    </source>
</evidence>
<evidence type="ECO:0000259" key="2">
    <source>
        <dbReference type="Pfam" id="PF17892"/>
    </source>
</evidence>
<feature type="domain" description="Haemolysin-type calcium binding-related" evidence="1">
    <location>
        <begin position="871"/>
        <end position="907"/>
    </location>
</feature>
<reference evidence="3 4" key="1">
    <citation type="journal article" date="2014" name="Genome Announc.">
        <title>Draft Genome Sequence of Magnetospirillum sp. Strain SO-1, a Freshwater Magnetotactic Bacterium Isolated from the Ol'khovka River, Russia.</title>
        <authorList>
            <person name="Grouzdev D.S."/>
            <person name="Dziuba M.V."/>
            <person name="Sukhacheva M.S."/>
            <person name="Mardanov A.V."/>
            <person name="Beletskiy A.V."/>
            <person name="Kuznetsov B.B."/>
            <person name="Skryabin K.G."/>
        </authorList>
    </citation>
    <scope>NUCLEOTIDE SEQUENCE [LARGE SCALE GENOMIC DNA]</scope>
    <source>
        <strain evidence="3 4">SO-1</strain>
    </source>
</reference>
<dbReference type="Proteomes" id="UP000011744">
    <property type="component" value="Unassembled WGS sequence"/>
</dbReference>
<organism evidence="3 4">
    <name type="scientific">Paramagnetospirillum caucaseum</name>
    <dbReference type="NCBI Taxonomy" id="1244869"/>
    <lineage>
        <taxon>Bacteria</taxon>
        <taxon>Pseudomonadati</taxon>
        <taxon>Pseudomonadota</taxon>
        <taxon>Alphaproteobacteria</taxon>
        <taxon>Rhodospirillales</taxon>
        <taxon>Magnetospirillaceae</taxon>
        <taxon>Paramagnetospirillum</taxon>
    </lineage>
</organism>
<dbReference type="PROSITE" id="PS00330">
    <property type="entry name" value="HEMOLYSIN_CALCIUM"/>
    <property type="match status" value="1"/>
</dbReference>
<dbReference type="SUPFAM" id="SSF51120">
    <property type="entry name" value="beta-Roll"/>
    <property type="match status" value="1"/>
</dbReference>
<dbReference type="InterPro" id="IPR011049">
    <property type="entry name" value="Serralysin-like_metalloprot_C"/>
</dbReference>
<feature type="domain" description="Cadherin-like" evidence="2">
    <location>
        <begin position="164"/>
        <end position="257"/>
    </location>
</feature>
<dbReference type="EMBL" id="AONQ01000081">
    <property type="protein sequence ID" value="EME68133.1"/>
    <property type="molecule type" value="Genomic_DNA"/>
</dbReference>
<sequence>GATDVDGDTLSLSGVGNALGGTVSIDVNGDVVFTPDADFNGAASFDYTIDDGQGGIGTGTVTMNVAAVNDAPVALAKSVSTDEDTALTITASSLLVGATDVDGDALTLSSVGSASGGTVALDVNGDVVFTPNADFNGNASFDYTVDDGQGGISTRTVTVNVVAVNDAPVALNKSVTINENSSETFSMVTLLAGATDVDGDTMSLASVSEASHGTVVLNADGTLTFTPSANYYGPASFAYTVSDGHGGSDTKTVNLDVLHVQHAEGSTSRDTLLSNTLPATNTTGGALSIVALDAPTHGTVTFGADGSYAYMPTAGYTGSDSFIYRATDTAGHTETGTVSLRVNARWVADSAEIRANTYTASDQTKQSMVMLKDGTFVVLWLSTGQGGGSTNALCGQRYGADGTLIGGEFRVNSTYQASLSSQPGVTALDDGGFIVAWVSSVGTSTIGRRYLANGLPAGAEFVVGPSTNGALVSATKLVGGGFVITRTSNGEDGSSTGVHARIYAADGTALGAEFRLNTYTTSLQEDAKLVAMADGGFVAVWTSYGQDGATYGLYGQRVSASGQTLGGEFRVNTYSTNSQWEHQVTALTDGSFVVVWSSLSQDGSGYGVYGQRYSSDAQAVGSEFRVNTRTANDQRIPLVTSLSDGGFVVTWKSYTQDTSSSWGVYGQRYSATGQVMGSEFRANTATANDQTTQAVTALSDGGFVICWQSNLQDGSGWGVYGQRYSFASQAVGGEFLVNTFTAGDQSKPQIQALNNGGFAVSWQSANQDGSGLGVYTQVYGVNTWDGGSGDDIITGSALSERLAGFGGNDILDGGIGNDTLIGGVGADTYLFGAGGGQDIINNAGQAADGDKLLFGSGIATDQLWFQQAANDLKVSIIGTSDSVTVAGWFASNTNHVSTLQTADGHVLADSAVQNLVSAMASLTPPPIGQAALTTQQHQQLDTVIAANWH</sequence>
<dbReference type="Pfam" id="PF06594">
    <property type="entry name" value="HCBP_related"/>
    <property type="match status" value="1"/>
</dbReference>
<dbReference type="InterPro" id="IPR041690">
    <property type="entry name" value="Cadherin_5"/>
</dbReference>
<dbReference type="STRING" id="1244869.H261_20058"/>
<dbReference type="InterPro" id="IPR018511">
    <property type="entry name" value="Hemolysin-typ_Ca-bd_CS"/>
</dbReference>
<feature type="domain" description="Cadherin-like" evidence="2">
    <location>
        <begin position="68"/>
        <end position="161"/>
    </location>
</feature>
<keyword evidence="4" id="KW-1185">Reference proteome</keyword>
<accession>M3A5R6</accession>
<dbReference type="InterPro" id="IPR010566">
    <property type="entry name" value="Haemolys_ca-bd"/>
</dbReference>
<gene>
    <name evidence="3" type="ORF">H261_20058</name>
</gene>
<evidence type="ECO:0000313" key="4">
    <source>
        <dbReference type="Proteomes" id="UP000011744"/>
    </source>
</evidence>
<name>M3A5R6_9PROT</name>
<dbReference type="AlphaFoldDB" id="M3A5R6"/>
<dbReference type="Pfam" id="PF17892">
    <property type="entry name" value="Cadherin_5"/>
    <property type="match status" value="3"/>
</dbReference>
<dbReference type="Gene3D" id="2.150.10.10">
    <property type="entry name" value="Serralysin-like metalloprotease, C-terminal"/>
    <property type="match status" value="1"/>
</dbReference>
<dbReference type="PRINTS" id="PR00313">
    <property type="entry name" value="CABNDNGRPT"/>
</dbReference>
<feature type="non-terminal residue" evidence="3">
    <location>
        <position position="1"/>
    </location>
</feature>
<dbReference type="Pfam" id="PF17963">
    <property type="entry name" value="Big_9"/>
    <property type="match status" value="1"/>
</dbReference>
<dbReference type="NCBIfam" id="NF012211">
    <property type="entry name" value="tand_rpt_95"/>
    <property type="match status" value="4"/>
</dbReference>
<dbReference type="OrthoDB" id="5485153at2"/>
<feature type="domain" description="Cadherin-like" evidence="2">
    <location>
        <begin position="1"/>
        <end position="65"/>
    </location>
</feature>